<dbReference type="PANTHER" id="PTHR31272">
    <property type="entry name" value="CYTOCHROME C-TYPE BIOGENESIS PROTEIN HI_1454-RELATED"/>
    <property type="match status" value="1"/>
</dbReference>
<feature type="transmembrane region" description="Helical" evidence="7">
    <location>
        <begin position="204"/>
        <end position="222"/>
    </location>
</feature>
<evidence type="ECO:0000256" key="7">
    <source>
        <dbReference type="SAM" id="Phobius"/>
    </source>
</evidence>
<keyword evidence="6 7" id="KW-0472">Membrane</keyword>
<evidence type="ECO:0000256" key="2">
    <source>
        <dbReference type="ARBA" id="ARBA00006143"/>
    </source>
</evidence>
<comment type="similarity">
    <text evidence="2">Belongs to the DsbD family.</text>
</comment>
<feature type="transmembrane region" description="Helical" evidence="7">
    <location>
        <begin position="64"/>
        <end position="87"/>
    </location>
</feature>
<protein>
    <recommendedName>
        <fullName evidence="8">Cytochrome C biogenesis protein transmembrane domain-containing protein</fullName>
    </recommendedName>
</protein>
<accession>A0ABN6N3C0</accession>
<evidence type="ECO:0000256" key="6">
    <source>
        <dbReference type="ARBA" id="ARBA00023136"/>
    </source>
</evidence>
<dbReference type="EMBL" id="AP025591">
    <property type="protein sequence ID" value="BDG06528.1"/>
    <property type="molecule type" value="Genomic_DNA"/>
</dbReference>
<dbReference type="Proteomes" id="UP001162891">
    <property type="component" value="Chromosome"/>
</dbReference>
<keyword evidence="3 7" id="KW-0812">Transmembrane</keyword>
<dbReference type="PANTHER" id="PTHR31272:SF6">
    <property type="entry name" value="CYTOCHROME C-TYPE BIOGENESIS CCDA-LIKE CHLOROPLASTIC PROTEIN"/>
    <property type="match status" value="1"/>
</dbReference>
<proteinExistence type="inferred from homology"/>
<organism evidence="9 10">
    <name type="scientific">Anaeromyxobacter oryzae</name>
    <dbReference type="NCBI Taxonomy" id="2918170"/>
    <lineage>
        <taxon>Bacteria</taxon>
        <taxon>Pseudomonadati</taxon>
        <taxon>Myxococcota</taxon>
        <taxon>Myxococcia</taxon>
        <taxon>Myxococcales</taxon>
        <taxon>Cystobacterineae</taxon>
        <taxon>Anaeromyxobacteraceae</taxon>
        <taxon>Anaeromyxobacter</taxon>
    </lineage>
</organism>
<evidence type="ECO:0000313" key="10">
    <source>
        <dbReference type="Proteomes" id="UP001162891"/>
    </source>
</evidence>
<keyword evidence="10" id="KW-1185">Reference proteome</keyword>
<evidence type="ECO:0000256" key="4">
    <source>
        <dbReference type="ARBA" id="ARBA00022748"/>
    </source>
</evidence>
<comment type="subcellular location">
    <subcellularLocation>
        <location evidence="1">Membrane</location>
        <topology evidence="1">Multi-pass membrane protein</topology>
    </subcellularLocation>
</comment>
<feature type="transmembrane region" description="Helical" evidence="7">
    <location>
        <begin position="127"/>
        <end position="152"/>
    </location>
</feature>
<evidence type="ECO:0000256" key="5">
    <source>
        <dbReference type="ARBA" id="ARBA00022989"/>
    </source>
</evidence>
<evidence type="ECO:0000256" key="3">
    <source>
        <dbReference type="ARBA" id="ARBA00022692"/>
    </source>
</evidence>
<keyword evidence="5 7" id="KW-1133">Transmembrane helix</keyword>
<dbReference type="InterPro" id="IPR003834">
    <property type="entry name" value="Cyt_c_assmbl_TM_dom"/>
</dbReference>
<evidence type="ECO:0000259" key="8">
    <source>
        <dbReference type="Pfam" id="PF02683"/>
    </source>
</evidence>
<reference evidence="10" key="1">
    <citation type="journal article" date="2022" name="Int. J. Syst. Evol. Microbiol.">
        <title>Anaeromyxobacter oryzae sp. nov., Anaeromyxobacter diazotrophicus sp. nov. and Anaeromyxobacter paludicola sp. nov., isolated from paddy soils.</title>
        <authorList>
            <person name="Itoh H."/>
            <person name="Xu Z."/>
            <person name="Mise K."/>
            <person name="Masuda Y."/>
            <person name="Ushijima N."/>
            <person name="Hayakawa C."/>
            <person name="Shiratori Y."/>
            <person name="Senoo K."/>
        </authorList>
    </citation>
    <scope>NUCLEOTIDE SEQUENCE [LARGE SCALE GENOMIC DNA]</scope>
    <source>
        <strain evidence="10">Red232</strain>
    </source>
</reference>
<feature type="transmembrane region" description="Helical" evidence="7">
    <location>
        <begin position="164"/>
        <end position="184"/>
    </location>
</feature>
<feature type="domain" description="Cytochrome C biogenesis protein transmembrane" evidence="8">
    <location>
        <begin position="18"/>
        <end position="216"/>
    </location>
</feature>
<sequence length="224" mass="22244">MTALIESLRAAAASGGLVAVPLALAGGVVAGLNPCCFPLYPAAAATCCAGRCETAAAGVRNSGAFVAGVATATALLGVAAAIAGRALSGLGGWAPYVIAAVPIAMGLHLLGWLRIPLPSFSGTVRTGGILGAFATGLLLSLVVAPCGTPVLASVLTFAAYKQSVVYGAALLFAYGIGVGLPILLLGTAASELARRLDRLGWRVWVDRLSGAALVALGFYPLWVA</sequence>
<name>A0ABN6N3C0_9BACT</name>
<evidence type="ECO:0000256" key="1">
    <source>
        <dbReference type="ARBA" id="ARBA00004141"/>
    </source>
</evidence>
<dbReference type="Pfam" id="PF02683">
    <property type="entry name" value="DsbD_TM"/>
    <property type="match status" value="1"/>
</dbReference>
<feature type="transmembrane region" description="Helical" evidence="7">
    <location>
        <begin position="93"/>
        <end position="115"/>
    </location>
</feature>
<evidence type="ECO:0000313" key="9">
    <source>
        <dbReference type="EMBL" id="BDG06528.1"/>
    </source>
</evidence>
<keyword evidence="4" id="KW-0201">Cytochrome c-type biogenesis</keyword>
<dbReference type="InterPro" id="IPR051790">
    <property type="entry name" value="Cytochrome_c-biogenesis_DsbD"/>
</dbReference>
<gene>
    <name evidence="9" type="ORF">AMOR_55240</name>
</gene>
<dbReference type="RefSeq" id="WP_248356741.1">
    <property type="nucleotide sequence ID" value="NZ_AP025591.1"/>
</dbReference>